<accession>A0A0J8VBV9</accession>
<keyword evidence="10" id="KW-1185">Reference proteome</keyword>
<evidence type="ECO:0000256" key="4">
    <source>
        <dbReference type="ARBA" id="ARBA00022692"/>
    </source>
</evidence>
<evidence type="ECO:0000256" key="7">
    <source>
        <dbReference type="RuleBase" id="RU003879"/>
    </source>
</evidence>
<dbReference type="AlphaFoldDB" id="A0A0J8VBV9"/>
<keyword evidence="4 7" id="KW-0812">Transmembrane</keyword>
<dbReference type="GO" id="GO:0015031">
    <property type="term" value="P:protein transport"/>
    <property type="evidence" value="ECO:0007669"/>
    <property type="project" value="UniProtKB-KW"/>
</dbReference>
<sequence length="140" mass="15533">MIRASNSSWDTDELKPDLTPLLDIIFIVMVFLLLTASVKLQSLDVELPQTSTEVLQETHADPITINLLAKAPYWALQGQEANDWQSFSVSLLKEVNANPKKPVVIGADKGASVEHMLKLLALLQQHEIKATQLLMEEEAS</sequence>
<dbReference type="OrthoDB" id="9793581at2"/>
<keyword evidence="6 8" id="KW-0472">Membrane</keyword>
<dbReference type="GO" id="GO:0005886">
    <property type="term" value="C:plasma membrane"/>
    <property type="evidence" value="ECO:0007669"/>
    <property type="project" value="UniProtKB-SubCell"/>
</dbReference>
<dbReference type="PANTHER" id="PTHR30558:SF15">
    <property type="entry name" value="BIOPOLYMER TRANSPORT PROTEIN EXBD1"/>
    <property type="match status" value="1"/>
</dbReference>
<keyword evidence="7" id="KW-0813">Transport</keyword>
<evidence type="ECO:0000313" key="10">
    <source>
        <dbReference type="Proteomes" id="UP000240481"/>
    </source>
</evidence>
<evidence type="ECO:0000256" key="3">
    <source>
        <dbReference type="ARBA" id="ARBA00022475"/>
    </source>
</evidence>
<dbReference type="GO" id="GO:0022857">
    <property type="term" value="F:transmembrane transporter activity"/>
    <property type="evidence" value="ECO:0007669"/>
    <property type="project" value="InterPro"/>
</dbReference>
<proteinExistence type="inferred from homology"/>
<dbReference type="Proteomes" id="UP000240481">
    <property type="component" value="Unassembled WGS sequence"/>
</dbReference>
<evidence type="ECO:0000256" key="6">
    <source>
        <dbReference type="ARBA" id="ARBA00023136"/>
    </source>
</evidence>
<dbReference type="STRING" id="680026.AB733_09300"/>
<evidence type="ECO:0000256" key="2">
    <source>
        <dbReference type="ARBA" id="ARBA00005811"/>
    </source>
</evidence>
<gene>
    <name evidence="9" type="ORF">C9I94_04775</name>
</gene>
<protein>
    <submittedName>
        <fullName evidence="9">Biopolymer transporter ExbD</fullName>
    </submittedName>
</protein>
<reference evidence="9 10" key="1">
    <citation type="submission" date="2018-01" db="EMBL/GenBank/DDBJ databases">
        <title>Whole genome sequencing of Histamine producing bacteria.</title>
        <authorList>
            <person name="Butler K."/>
        </authorList>
    </citation>
    <scope>NUCLEOTIDE SEQUENCE [LARGE SCALE GENOMIC DNA]</scope>
    <source>
        <strain evidence="9 10">DSM 24669</strain>
    </source>
</reference>
<keyword evidence="3" id="KW-1003">Cell membrane</keyword>
<keyword evidence="7" id="KW-0653">Protein transport</keyword>
<dbReference type="InterPro" id="IPR003400">
    <property type="entry name" value="ExbD"/>
</dbReference>
<organism evidence="9 10">
    <name type="scientific">Photobacterium swingsii</name>
    <dbReference type="NCBI Taxonomy" id="680026"/>
    <lineage>
        <taxon>Bacteria</taxon>
        <taxon>Pseudomonadati</taxon>
        <taxon>Pseudomonadota</taxon>
        <taxon>Gammaproteobacteria</taxon>
        <taxon>Vibrionales</taxon>
        <taxon>Vibrionaceae</taxon>
        <taxon>Photobacterium</taxon>
    </lineage>
</organism>
<evidence type="ECO:0000313" key="9">
    <source>
        <dbReference type="EMBL" id="PSW25887.1"/>
    </source>
</evidence>
<keyword evidence="5 8" id="KW-1133">Transmembrane helix</keyword>
<dbReference type="Pfam" id="PF02472">
    <property type="entry name" value="ExbD"/>
    <property type="match status" value="1"/>
</dbReference>
<evidence type="ECO:0000256" key="8">
    <source>
        <dbReference type="SAM" id="Phobius"/>
    </source>
</evidence>
<dbReference type="RefSeq" id="WP_048898518.1">
    <property type="nucleotide sequence ID" value="NZ_AP024852.1"/>
</dbReference>
<feature type="transmembrane region" description="Helical" evidence="8">
    <location>
        <begin position="20"/>
        <end position="38"/>
    </location>
</feature>
<comment type="caution">
    <text evidence="9">The sequence shown here is derived from an EMBL/GenBank/DDBJ whole genome shotgun (WGS) entry which is preliminary data.</text>
</comment>
<comment type="similarity">
    <text evidence="2 7">Belongs to the ExbD/TolR family.</text>
</comment>
<evidence type="ECO:0000256" key="1">
    <source>
        <dbReference type="ARBA" id="ARBA00004162"/>
    </source>
</evidence>
<comment type="subcellular location">
    <subcellularLocation>
        <location evidence="1">Cell membrane</location>
        <topology evidence="1">Single-pass membrane protein</topology>
    </subcellularLocation>
    <subcellularLocation>
        <location evidence="7">Cell membrane</location>
        <topology evidence="7">Single-pass type II membrane protein</topology>
    </subcellularLocation>
</comment>
<dbReference type="EMBL" id="PYLZ01000002">
    <property type="protein sequence ID" value="PSW25887.1"/>
    <property type="molecule type" value="Genomic_DNA"/>
</dbReference>
<evidence type="ECO:0000256" key="5">
    <source>
        <dbReference type="ARBA" id="ARBA00022989"/>
    </source>
</evidence>
<name>A0A0J8VBV9_9GAMM</name>
<dbReference type="PANTHER" id="PTHR30558">
    <property type="entry name" value="EXBD MEMBRANE COMPONENT OF PMF-DRIVEN MACROMOLECULE IMPORT SYSTEM"/>
    <property type="match status" value="1"/>
</dbReference>